<sequence>MQTDFIAQHGDLLNHYQEKTKHPDLHFKDIWITTAHITHKKSYLLEISYE</sequence>
<dbReference type="STRING" id="1423812.FD20_GL000189"/>
<comment type="caution">
    <text evidence="1">The sequence shown here is derived from an EMBL/GenBank/DDBJ whole genome shotgun (WGS) entry which is preliminary data.</text>
</comment>
<evidence type="ECO:0000313" key="2">
    <source>
        <dbReference type="Proteomes" id="UP000051155"/>
    </source>
</evidence>
<accession>A0A0R1Q3D1</accession>
<dbReference type="PATRIC" id="fig|1423812.3.peg.191"/>
<dbReference type="Proteomes" id="UP000051155">
    <property type="component" value="Unassembled WGS sequence"/>
</dbReference>
<proteinExistence type="predicted"/>
<dbReference type="AlphaFoldDB" id="A0A0R1Q3D1"/>
<dbReference type="EMBL" id="AZEG01000001">
    <property type="protein sequence ID" value="KRL39142.1"/>
    <property type="molecule type" value="Genomic_DNA"/>
</dbReference>
<organism evidence="1 2">
    <name type="scientific">Liquorilactobacillus uvarum DSM 19971</name>
    <dbReference type="NCBI Taxonomy" id="1423812"/>
    <lineage>
        <taxon>Bacteria</taxon>
        <taxon>Bacillati</taxon>
        <taxon>Bacillota</taxon>
        <taxon>Bacilli</taxon>
        <taxon>Lactobacillales</taxon>
        <taxon>Lactobacillaceae</taxon>
        <taxon>Liquorilactobacillus</taxon>
    </lineage>
</organism>
<name>A0A0R1Q3D1_9LACO</name>
<evidence type="ECO:0000313" key="1">
    <source>
        <dbReference type="EMBL" id="KRL39142.1"/>
    </source>
</evidence>
<protein>
    <submittedName>
        <fullName evidence="1">Uncharacterized protein</fullName>
    </submittedName>
</protein>
<keyword evidence="2" id="KW-1185">Reference proteome</keyword>
<reference evidence="1 2" key="1">
    <citation type="journal article" date="2015" name="Genome Announc.">
        <title>Expanding the biotechnology potential of lactobacilli through comparative genomics of 213 strains and associated genera.</title>
        <authorList>
            <person name="Sun Z."/>
            <person name="Harris H.M."/>
            <person name="McCann A."/>
            <person name="Guo C."/>
            <person name="Argimon S."/>
            <person name="Zhang W."/>
            <person name="Yang X."/>
            <person name="Jeffery I.B."/>
            <person name="Cooney J.C."/>
            <person name="Kagawa T.F."/>
            <person name="Liu W."/>
            <person name="Song Y."/>
            <person name="Salvetti E."/>
            <person name="Wrobel A."/>
            <person name="Rasinkangas P."/>
            <person name="Parkhill J."/>
            <person name="Rea M.C."/>
            <person name="O'Sullivan O."/>
            <person name="Ritari J."/>
            <person name="Douillard F.P."/>
            <person name="Paul Ross R."/>
            <person name="Yang R."/>
            <person name="Briner A.E."/>
            <person name="Felis G.E."/>
            <person name="de Vos W.M."/>
            <person name="Barrangou R."/>
            <person name="Klaenhammer T.R."/>
            <person name="Caufield P.W."/>
            <person name="Cui Y."/>
            <person name="Zhang H."/>
            <person name="O'Toole P.W."/>
        </authorList>
    </citation>
    <scope>NUCLEOTIDE SEQUENCE [LARGE SCALE GENOMIC DNA]</scope>
    <source>
        <strain evidence="1 2">DSM 19971</strain>
    </source>
</reference>
<gene>
    <name evidence="1" type="ORF">FD20_GL000189</name>
</gene>